<organism evidence="3 4">
    <name type="scientific">Aestuariibaculum sediminum</name>
    <dbReference type="NCBI Taxonomy" id="2770637"/>
    <lineage>
        <taxon>Bacteria</taxon>
        <taxon>Pseudomonadati</taxon>
        <taxon>Bacteroidota</taxon>
        <taxon>Flavobacteriia</taxon>
        <taxon>Flavobacteriales</taxon>
        <taxon>Flavobacteriaceae</taxon>
    </lineage>
</organism>
<dbReference type="InterPro" id="IPR048503">
    <property type="entry name" value="NamZ_C"/>
</dbReference>
<accession>A0A8J6QL90</accession>
<proteinExistence type="predicted"/>
<dbReference type="PANTHER" id="PTHR42915">
    <property type="entry name" value="HYPOTHETICAL 460 KDA PROTEIN IN FEUA-SIGW INTERGENIC REGION [PRECURSOR]"/>
    <property type="match status" value="1"/>
</dbReference>
<dbReference type="Pfam" id="PF07075">
    <property type="entry name" value="NamZ_N"/>
    <property type="match status" value="1"/>
</dbReference>
<comment type="caution">
    <text evidence="3">The sequence shown here is derived from an EMBL/GenBank/DDBJ whole genome shotgun (WGS) entry which is preliminary data.</text>
</comment>
<dbReference type="Gene3D" id="3.40.50.12170">
    <property type="entry name" value="Uncharacterised protein PF07075, DUF1343"/>
    <property type="match status" value="1"/>
</dbReference>
<evidence type="ECO:0000313" key="3">
    <source>
        <dbReference type="EMBL" id="MBD0833319.1"/>
    </source>
</evidence>
<dbReference type="EMBL" id="JACVXB010000007">
    <property type="protein sequence ID" value="MBD0833319.1"/>
    <property type="molecule type" value="Genomic_DNA"/>
</dbReference>
<dbReference type="PIRSF" id="PIRSF016719">
    <property type="entry name" value="UCP016719"/>
    <property type="match status" value="1"/>
</dbReference>
<dbReference type="PANTHER" id="PTHR42915:SF1">
    <property type="entry name" value="PEPTIDOGLYCAN BETA-N-ACETYLMURAMIDASE NAMZ"/>
    <property type="match status" value="1"/>
</dbReference>
<reference evidence="3 4" key="1">
    <citation type="submission" date="2020-09" db="EMBL/GenBank/DDBJ databases">
        <title>TT11 complete genome.</title>
        <authorList>
            <person name="Wu Z."/>
        </authorList>
    </citation>
    <scope>NUCLEOTIDE SEQUENCE [LARGE SCALE GENOMIC DNA]</scope>
    <source>
        <strain evidence="3 4">TT11</strain>
    </source>
</reference>
<dbReference type="Proteomes" id="UP000600588">
    <property type="component" value="Unassembled WGS sequence"/>
</dbReference>
<sequence>MKYLSFILILFVISCKSSVESDIKWNEIDNNLQLNDSSLVVGANQIQRYLPLLKGKRVGVVANQTSVVFKENNNFTHLVDSLLALKIEITKVYAPEHGFRGTADAGEHIEDGIDAKTGLPVISLYGENRKPSAEHLEGIEVMLFDIQDVGVRFYTYLSTLHYIMEACAELNIPVIVLDRPNPNGHYVDGPVLEEDVKSFVGMHPVPIVYGMTIGEYGKMINGEQWLKDSVRCNLTVVPLKHYTHKLQYDLPIKPSPNLFNAKSINLYPSLCFFEGTNVSCGRGTEMQFQVFGSPFLSQDKFDYSFTPRPNFGAKNPKYNGVLCYGSDLSSSSDLNKIELKWVIDAYNSTKDPTVFFNKFFPKLAGNKTLQNQIEQGIPVEDIVASWQSDLKTFKIIRARYLLYE</sequence>
<dbReference type="InterPro" id="IPR008302">
    <property type="entry name" value="NamZ"/>
</dbReference>
<evidence type="ECO:0000313" key="4">
    <source>
        <dbReference type="Proteomes" id="UP000600588"/>
    </source>
</evidence>
<dbReference type="AlphaFoldDB" id="A0A8J6QL90"/>
<dbReference type="PROSITE" id="PS51257">
    <property type="entry name" value="PROKAR_LIPOPROTEIN"/>
    <property type="match status" value="1"/>
</dbReference>
<name>A0A8J6QL90_9FLAO</name>
<dbReference type="Gene3D" id="3.90.1150.140">
    <property type="match status" value="1"/>
</dbReference>
<feature type="domain" description="Peptidoglycan beta-N-acetylmuramidase NamZ C-terminal" evidence="2">
    <location>
        <begin position="266"/>
        <end position="403"/>
    </location>
</feature>
<dbReference type="InterPro" id="IPR048502">
    <property type="entry name" value="NamZ_N"/>
</dbReference>
<dbReference type="Pfam" id="PF20732">
    <property type="entry name" value="NamZ_C"/>
    <property type="match status" value="1"/>
</dbReference>
<feature type="domain" description="Peptidoglycan beta-N-acetylmuramidase NamZ N-terminal" evidence="1">
    <location>
        <begin position="58"/>
        <end position="260"/>
    </location>
</feature>
<evidence type="ECO:0000259" key="2">
    <source>
        <dbReference type="Pfam" id="PF20732"/>
    </source>
</evidence>
<dbReference type="GO" id="GO:0033922">
    <property type="term" value="F:peptidoglycan beta-N-acetylmuramidase activity"/>
    <property type="evidence" value="ECO:0007669"/>
    <property type="project" value="InterPro"/>
</dbReference>
<evidence type="ECO:0000259" key="1">
    <source>
        <dbReference type="Pfam" id="PF07075"/>
    </source>
</evidence>
<gene>
    <name evidence="3" type="ORF">ICJ83_14380</name>
</gene>
<dbReference type="RefSeq" id="WP_188231101.1">
    <property type="nucleotide sequence ID" value="NZ_JACVXB010000007.1"/>
</dbReference>
<protein>
    <submittedName>
        <fullName evidence="3">DUF1343 domain-containing protein</fullName>
    </submittedName>
</protein>
<keyword evidence="4" id="KW-1185">Reference proteome</keyword>